<dbReference type="NCBIfam" id="TIGR02963">
    <property type="entry name" value="xanthine_xdhA"/>
    <property type="match status" value="1"/>
</dbReference>
<evidence type="ECO:0000256" key="2">
    <source>
        <dbReference type="ARBA" id="ARBA00022723"/>
    </source>
</evidence>
<dbReference type="PROSITE" id="PS51387">
    <property type="entry name" value="FAD_PCMH"/>
    <property type="match status" value="1"/>
</dbReference>
<dbReference type="PIRSF" id="PIRSF036557">
    <property type="entry name" value="XdhA_RC"/>
    <property type="match status" value="1"/>
</dbReference>
<evidence type="ECO:0000256" key="3">
    <source>
        <dbReference type="ARBA" id="ARBA00022827"/>
    </source>
</evidence>
<dbReference type="GO" id="GO:0071949">
    <property type="term" value="F:FAD binding"/>
    <property type="evidence" value="ECO:0007669"/>
    <property type="project" value="InterPro"/>
</dbReference>
<dbReference type="InterPro" id="IPR016208">
    <property type="entry name" value="Ald_Oxase/xanthine_DH-like"/>
</dbReference>
<dbReference type="SUPFAM" id="SSF55447">
    <property type="entry name" value="CO dehydrogenase flavoprotein C-terminal domain-like"/>
    <property type="match status" value="1"/>
</dbReference>
<organism evidence="6 7">
    <name type="scientific">Tanticharoenia sakaeratensis NBRC 103193</name>
    <dbReference type="NCBI Taxonomy" id="1231623"/>
    <lineage>
        <taxon>Bacteria</taxon>
        <taxon>Pseudomonadati</taxon>
        <taxon>Pseudomonadota</taxon>
        <taxon>Alphaproteobacteria</taxon>
        <taxon>Acetobacterales</taxon>
        <taxon>Acetobacteraceae</taxon>
        <taxon>Tanticharoenia</taxon>
    </lineage>
</organism>
<dbReference type="Gene3D" id="3.30.43.10">
    <property type="entry name" value="Uridine Diphospho-n-acetylenolpyruvylglucosamine Reductase, domain 2"/>
    <property type="match status" value="1"/>
</dbReference>
<dbReference type="InterPro" id="IPR002346">
    <property type="entry name" value="Mopterin_DH_FAD-bd"/>
</dbReference>
<dbReference type="InterPro" id="IPR014307">
    <property type="entry name" value="Xanthine_DH_ssu"/>
</dbReference>
<dbReference type="InterPro" id="IPR005107">
    <property type="entry name" value="CO_DH_flav_C"/>
</dbReference>
<dbReference type="InterPro" id="IPR016167">
    <property type="entry name" value="FAD-bd_PCMH_sub1"/>
</dbReference>
<dbReference type="InterPro" id="IPR016166">
    <property type="entry name" value="FAD-bd_PCMH"/>
</dbReference>
<proteinExistence type="predicted"/>
<evidence type="ECO:0000259" key="5">
    <source>
        <dbReference type="PROSITE" id="PS51387"/>
    </source>
</evidence>
<dbReference type="InterPro" id="IPR036318">
    <property type="entry name" value="FAD-bd_PCMH-like_sf"/>
</dbReference>
<dbReference type="Gene3D" id="3.30.465.10">
    <property type="match status" value="1"/>
</dbReference>
<dbReference type="InterPro" id="IPR002888">
    <property type="entry name" value="2Fe-2S-bd"/>
</dbReference>
<dbReference type="PROSITE" id="PS00197">
    <property type="entry name" value="2FE2S_FER_1"/>
    <property type="match status" value="1"/>
</dbReference>
<keyword evidence="1" id="KW-0285">Flavoprotein</keyword>
<dbReference type="PANTHER" id="PTHR45444">
    <property type="entry name" value="XANTHINE DEHYDROGENASE"/>
    <property type="match status" value="1"/>
</dbReference>
<dbReference type="AlphaFoldDB" id="A0A0D6MMR2"/>
<evidence type="ECO:0000313" key="7">
    <source>
        <dbReference type="Proteomes" id="UP000032679"/>
    </source>
</evidence>
<feature type="domain" description="FAD-binding PCMH-type" evidence="5">
    <location>
        <begin position="195"/>
        <end position="368"/>
    </location>
</feature>
<dbReference type="InterPro" id="IPR006058">
    <property type="entry name" value="2Fe2S_fd_BS"/>
</dbReference>
<dbReference type="RefSeq" id="WP_048849728.1">
    <property type="nucleotide sequence ID" value="NZ_BALE01000035.1"/>
</dbReference>
<keyword evidence="7" id="KW-1185">Reference proteome</keyword>
<evidence type="ECO:0000256" key="1">
    <source>
        <dbReference type="ARBA" id="ARBA00022630"/>
    </source>
</evidence>
<dbReference type="SUPFAM" id="SSF54292">
    <property type="entry name" value="2Fe-2S ferredoxin-like"/>
    <property type="match status" value="1"/>
</dbReference>
<name>A0A0D6MMR2_9PROT</name>
<dbReference type="InterPro" id="IPR012175">
    <property type="entry name" value="Xanth_DH_ssu_bac"/>
</dbReference>
<dbReference type="Pfam" id="PF00941">
    <property type="entry name" value="FAD_binding_5"/>
    <property type="match status" value="1"/>
</dbReference>
<accession>A0A0D6MMR2</accession>
<dbReference type="Gene3D" id="3.30.390.50">
    <property type="entry name" value="CO dehydrogenase flavoprotein, C-terminal domain"/>
    <property type="match status" value="1"/>
</dbReference>
<dbReference type="PANTHER" id="PTHR45444:SF3">
    <property type="entry name" value="XANTHINE DEHYDROGENASE"/>
    <property type="match status" value="1"/>
</dbReference>
<dbReference type="STRING" id="1231623.Tasa_035_002"/>
<dbReference type="GO" id="GO:0005506">
    <property type="term" value="F:iron ion binding"/>
    <property type="evidence" value="ECO:0007669"/>
    <property type="project" value="InterPro"/>
</dbReference>
<dbReference type="InterPro" id="IPR012675">
    <property type="entry name" value="Beta-grasp_dom_sf"/>
</dbReference>
<dbReference type="SUPFAM" id="SSF56176">
    <property type="entry name" value="FAD-binding/transporter-associated domain-like"/>
    <property type="match status" value="1"/>
</dbReference>
<dbReference type="InterPro" id="IPR036884">
    <property type="entry name" value="2Fe-2S-bd_dom_sf"/>
</dbReference>
<dbReference type="InterPro" id="IPR036010">
    <property type="entry name" value="2Fe-2S_ferredoxin-like_sf"/>
</dbReference>
<sequence length="482" mass="51343">MTNAIRFWLGNAPCTVTGPEAAMSLLDWLRLNRARTGTKEGCNEGDCGACTILAVRLDADGETLVWKALNACIQYVYMLDNTQIFTIEDLAGGYPAGNAAAPALHPMQTAMIDHGGSQCGFCTPGFIMAMTAAATDPATGGPDALSGNLCRCTGYAPILRALEEATPATKAWADTLGTTIRDRLRALDRTTPLHIDAGATRIDIPRTADQLAELCASHPDATLLAGATDIGIWINKGGRTLPHVILTTTATDLNTIREDDVGLTIGAAATWEQALPALTRLLPAAEPTLRRLGGRQVRAAGTVCGNIANGSPIGDGPPILIAANATLTLRHGNSRRTLPLEDYFIDYGKQDRRPGEFVEAVHVPHQPESLFRTWKISKRHDQDISAILCACRLTVTDGLITDARIAFGGMAATSKRAPRAEAALTGTPFDATALARAQDAITQDYAPISDFRASAAYRLTVARNLMTRLHHAHLGQEESVHA</sequence>
<evidence type="ECO:0000313" key="6">
    <source>
        <dbReference type="EMBL" id="GAN54967.1"/>
    </source>
</evidence>
<dbReference type="Pfam" id="PF03450">
    <property type="entry name" value="CO_deh_flav_C"/>
    <property type="match status" value="1"/>
</dbReference>
<dbReference type="Proteomes" id="UP000032679">
    <property type="component" value="Unassembled WGS sequence"/>
</dbReference>
<dbReference type="OrthoDB" id="9792018at2"/>
<keyword evidence="2" id="KW-0479">Metal-binding</keyword>
<keyword evidence="4" id="KW-0408">Iron</keyword>
<dbReference type="Gene3D" id="1.10.150.120">
    <property type="entry name" value="[2Fe-2S]-binding domain"/>
    <property type="match status" value="1"/>
</dbReference>
<dbReference type="SUPFAM" id="SSF47741">
    <property type="entry name" value="CO dehydrogenase ISP C-domain like"/>
    <property type="match status" value="1"/>
</dbReference>
<gene>
    <name evidence="6" type="ORF">Tasa_035_002</name>
</gene>
<dbReference type="GO" id="GO:0051537">
    <property type="term" value="F:2 iron, 2 sulfur cluster binding"/>
    <property type="evidence" value="ECO:0007669"/>
    <property type="project" value="InterPro"/>
</dbReference>
<dbReference type="GO" id="GO:0004854">
    <property type="term" value="F:xanthine dehydrogenase activity"/>
    <property type="evidence" value="ECO:0007669"/>
    <property type="project" value="InterPro"/>
</dbReference>
<dbReference type="EMBL" id="BALE01000035">
    <property type="protein sequence ID" value="GAN54967.1"/>
    <property type="molecule type" value="Genomic_DNA"/>
</dbReference>
<dbReference type="Pfam" id="PF01799">
    <property type="entry name" value="Fer2_2"/>
    <property type="match status" value="1"/>
</dbReference>
<dbReference type="Gene3D" id="3.10.20.30">
    <property type="match status" value="1"/>
</dbReference>
<dbReference type="SMART" id="SM01092">
    <property type="entry name" value="CO_deh_flav_C"/>
    <property type="match status" value="1"/>
</dbReference>
<comment type="caution">
    <text evidence="6">The sequence shown here is derived from an EMBL/GenBank/DDBJ whole genome shotgun (WGS) entry which is preliminary data.</text>
</comment>
<keyword evidence="3" id="KW-0274">FAD</keyword>
<dbReference type="InterPro" id="IPR036683">
    <property type="entry name" value="CO_DH_flav_C_dom_sf"/>
</dbReference>
<dbReference type="InterPro" id="IPR016169">
    <property type="entry name" value="FAD-bd_PCMH_sub2"/>
</dbReference>
<protein>
    <submittedName>
        <fullName evidence="6">Xanthine dehydrogenase small subunit</fullName>
    </submittedName>
</protein>
<evidence type="ECO:0000256" key="4">
    <source>
        <dbReference type="ARBA" id="ARBA00023004"/>
    </source>
</evidence>
<reference evidence="6 7" key="1">
    <citation type="submission" date="2012-10" db="EMBL/GenBank/DDBJ databases">
        <title>Genome sequencing of Tanticharoenia sakaeratensis NBRC 103193.</title>
        <authorList>
            <person name="Azuma Y."/>
            <person name="Hadano H."/>
            <person name="Hirakawa H."/>
            <person name="Matsushita K."/>
        </authorList>
    </citation>
    <scope>NUCLEOTIDE SEQUENCE [LARGE SCALE GENOMIC DNA]</scope>
    <source>
        <strain evidence="6 7">NBRC 103193</strain>
    </source>
</reference>